<dbReference type="EMBL" id="JADBGQ010000003">
    <property type="protein sequence ID" value="KAG5407399.1"/>
    <property type="molecule type" value="Genomic_DNA"/>
</dbReference>
<organism evidence="11 12">
    <name type="scientific">Brassica rapa subsp. trilocularis</name>
    <dbReference type="NCBI Taxonomy" id="1813537"/>
    <lineage>
        <taxon>Eukaryota</taxon>
        <taxon>Viridiplantae</taxon>
        <taxon>Streptophyta</taxon>
        <taxon>Embryophyta</taxon>
        <taxon>Tracheophyta</taxon>
        <taxon>Spermatophyta</taxon>
        <taxon>Magnoliopsida</taxon>
        <taxon>eudicotyledons</taxon>
        <taxon>Gunneridae</taxon>
        <taxon>Pentapetalae</taxon>
        <taxon>rosids</taxon>
        <taxon>malvids</taxon>
        <taxon>Brassicales</taxon>
        <taxon>Brassicaceae</taxon>
        <taxon>Brassiceae</taxon>
        <taxon>Brassica</taxon>
    </lineage>
</organism>
<evidence type="ECO:0000256" key="7">
    <source>
        <dbReference type="ARBA" id="ARBA00024343"/>
    </source>
</evidence>
<feature type="domain" description="AP2/ERF" evidence="9">
    <location>
        <begin position="19"/>
        <end position="76"/>
    </location>
</feature>
<comment type="caution">
    <text evidence="11">The sequence shown here is derived from an EMBL/GenBank/DDBJ whole genome shotgun (WGS) entry which is preliminary data.</text>
</comment>
<keyword evidence="3" id="KW-0238">DNA-binding</keyword>
<evidence type="ECO:0000259" key="9">
    <source>
        <dbReference type="PROSITE" id="PS51032"/>
    </source>
</evidence>
<name>A0ABQ7N9J2_BRACM</name>
<evidence type="ECO:0000256" key="8">
    <source>
        <dbReference type="SAM" id="MobiDB-lite"/>
    </source>
</evidence>
<protein>
    <recommendedName>
        <fullName evidence="9">AP2/ERF domain-containing protein</fullName>
    </recommendedName>
</protein>
<reference evidence="11 12" key="1">
    <citation type="submission" date="2021-03" db="EMBL/GenBank/DDBJ databases">
        <authorList>
            <person name="King G.J."/>
            <person name="Bancroft I."/>
            <person name="Baten A."/>
            <person name="Bloomfield J."/>
            <person name="Borpatragohain P."/>
            <person name="He Z."/>
            <person name="Irish N."/>
            <person name="Irwin J."/>
            <person name="Liu K."/>
            <person name="Mauleon R.P."/>
            <person name="Moore J."/>
            <person name="Morris R."/>
            <person name="Ostergaard L."/>
            <person name="Wang B."/>
            <person name="Wells R."/>
        </authorList>
    </citation>
    <scope>NUCLEOTIDE SEQUENCE [LARGE SCALE GENOMIC DNA]</scope>
    <source>
        <strain evidence="11">R-o-18</strain>
        <tissue evidence="11">Leaf</tissue>
    </source>
</reference>
<dbReference type="InterPro" id="IPR036955">
    <property type="entry name" value="AP2/ERF_dom_sf"/>
</dbReference>
<dbReference type="InterPro" id="IPR001471">
    <property type="entry name" value="AP2/ERF_dom"/>
</dbReference>
<accession>A0ABQ7N9J2</accession>
<keyword evidence="5" id="KW-0804">Transcription</keyword>
<dbReference type="PRINTS" id="PR00367">
    <property type="entry name" value="ETHRSPELEMNT"/>
</dbReference>
<dbReference type="InterPro" id="IPR016177">
    <property type="entry name" value="DNA-bd_dom_sf"/>
</dbReference>
<keyword evidence="12" id="KW-1185">Reference proteome</keyword>
<dbReference type="SMART" id="SM00380">
    <property type="entry name" value="AP2"/>
    <property type="match status" value="1"/>
</dbReference>
<sequence>MVSSSLGSDKEKKGSKQPVYRGVRMRSWGKWVSEIREPRKKSRIWLGTFPTAEMAMRAHDVAALSIKGSSAILNFPELSDSLPRPASLSPRDVRAAATKAALMDFGSTVRSESETSEETAVSGQKSESESNETTTSSKRSESETSETASFSSFSVTSVDEDSTVSDDLDYIVELPSLGTSLDESSEFVFFDSLEDLVFLPSWSLSGTVDDFTYDNDSLLNSMLKNGVVAGRSRDLMMAAKRRRHRRIAWQDEKERRASTNPCS</sequence>
<dbReference type="InterPro" id="IPR051032">
    <property type="entry name" value="AP2/ERF_TF_ERF_subfamily"/>
</dbReference>
<dbReference type="CDD" id="cd00018">
    <property type="entry name" value="AP2"/>
    <property type="match status" value="1"/>
</dbReference>
<evidence type="ECO:0000256" key="4">
    <source>
        <dbReference type="ARBA" id="ARBA00023159"/>
    </source>
</evidence>
<evidence type="ECO:0000313" key="10">
    <source>
        <dbReference type="EMBL" id="KAG5407399.1"/>
    </source>
</evidence>
<dbReference type="PANTHER" id="PTHR31985:SF125">
    <property type="entry name" value="GENOME ASSEMBLY, CHROMOSOME: A03"/>
    <property type="match status" value="1"/>
</dbReference>
<keyword evidence="2" id="KW-0805">Transcription regulation</keyword>
<evidence type="ECO:0000313" key="11">
    <source>
        <dbReference type="EMBL" id="KAG5407568.1"/>
    </source>
</evidence>
<evidence type="ECO:0000256" key="3">
    <source>
        <dbReference type="ARBA" id="ARBA00023125"/>
    </source>
</evidence>
<dbReference type="SUPFAM" id="SSF54171">
    <property type="entry name" value="DNA-binding domain"/>
    <property type="match status" value="1"/>
</dbReference>
<comment type="subcellular location">
    <subcellularLocation>
        <location evidence="1">Nucleus</location>
    </subcellularLocation>
</comment>
<proteinExistence type="inferred from homology"/>
<dbReference type="Gene3D" id="3.30.730.10">
    <property type="entry name" value="AP2/ERF domain"/>
    <property type="match status" value="1"/>
</dbReference>
<evidence type="ECO:0000256" key="6">
    <source>
        <dbReference type="ARBA" id="ARBA00023242"/>
    </source>
</evidence>
<evidence type="ECO:0000256" key="2">
    <source>
        <dbReference type="ARBA" id="ARBA00023015"/>
    </source>
</evidence>
<dbReference type="PROSITE" id="PS51032">
    <property type="entry name" value="AP2_ERF"/>
    <property type="match status" value="1"/>
</dbReference>
<evidence type="ECO:0000313" key="12">
    <source>
        <dbReference type="Proteomes" id="UP000823674"/>
    </source>
</evidence>
<feature type="region of interest" description="Disordered" evidence="8">
    <location>
        <begin position="106"/>
        <end position="152"/>
    </location>
</feature>
<evidence type="ECO:0000256" key="5">
    <source>
        <dbReference type="ARBA" id="ARBA00023163"/>
    </source>
</evidence>
<gene>
    <name evidence="11" type="primary">A03g508840.1_BraROA</name>
    <name evidence="10" type="synonym">A03p066780.1_BraROA</name>
    <name evidence="10" type="ORF">IGI04_013518</name>
    <name evidence="11" type="ORF">IGI04_013687</name>
</gene>
<dbReference type="Proteomes" id="UP000823674">
    <property type="component" value="Chromosome A03"/>
</dbReference>
<dbReference type="PANTHER" id="PTHR31985">
    <property type="entry name" value="ETHYLENE-RESPONSIVE TRANSCRIPTION FACTOR ERF042-RELATED"/>
    <property type="match status" value="1"/>
</dbReference>
<keyword evidence="4" id="KW-0010">Activator</keyword>
<keyword evidence="6" id="KW-0539">Nucleus</keyword>
<evidence type="ECO:0000256" key="1">
    <source>
        <dbReference type="ARBA" id="ARBA00004123"/>
    </source>
</evidence>
<dbReference type="EMBL" id="JADBGQ010000003">
    <property type="protein sequence ID" value="KAG5407568.1"/>
    <property type="molecule type" value="Genomic_DNA"/>
</dbReference>
<dbReference type="Pfam" id="PF00847">
    <property type="entry name" value="AP2"/>
    <property type="match status" value="1"/>
</dbReference>
<comment type="similarity">
    <text evidence="7">Belongs to the AP2/ERF transcription factor family. ERF subfamily.</text>
</comment>